<organism evidence="1 2">
    <name type="scientific">Dyella japonica DSM 16301</name>
    <dbReference type="NCBI Taxonomy" id="1440762"/>
    <lineage>
        <taxon>Bacteria</taxon>
        <taxon>Pseudomonadati</taxon>
        <taxon>Pseudomonadota</taxon>
        <taxon>Gammaproteobacteria</taxon>
        <taxon>Lysobacterales</taxon>
        <taxon>Rhodanobacteraceae</taxon>
        <taxon>Dyella</taxon>
    </lineage>
</organism>
<dbReference type="PATRIC" id="fig|1440762.4.peg.1088"/>
<dbReference type="AlphaFoldDB" id="A0A0G9H4Z7"/>
<dbReference type="RefSeq" id="WP_046971349.1">
    <property type="nucleotide sequence ID" value="NZ_JPLA01000020.1"/>
</dbReference>
<sequence>MTTLYAWATPAFSSDSPVDHTWVTDYDNRVDPYANITDVENAQANYWYCWGIFHIQGSSSEQPQGYLGSASGDFALAQCLCLPNKESDSIPPHTRPNACGTIYYYGLDGVCHQLANQVLWATGGTSTPLTVALARGYRASSFIYGTYGILHHDWKANISRCAAAPPPPSSPSSPSAVTTMDANDDFAIHAKQALAALNASDKLAPLLALRASVREEQLAQREAVLKGAVMPSAEALNERNQAYFQRAAALLTSAEFEAVFGFAPSRTIDLVDPTIMRQPVGKA</sequence>
<accession>A0A0G9H4Z7</accession>
<protein>
    <submittedName>
        <fullName evidence="1">Uncharacterized protein</fullName>
    </submittedName>
</protein>
<evidence type="ECO:0000313" key="1">
    <source>
        <dbReference type="EMBL" id="KLD64289.1"/>
    </source>
</evidence>
<gene>
    <name evidence="1" type="ORF">Y882_08015</name>
</gene>
<dbReference type="Proteomes" id="UP000035481">
    <property type="component" value="Unassembled WGS sequence"/>
</dbReference>
<dbReference type="OrthoDB" id="6064768at2"/>
<reference evidence="1 2" key="1">
    <citation type="journal article" date="2015" name="Antonie Van Leeuwenhoek">
        <title>A phylogenomic and molecular marker based taxonomic framework for the order Xanthomonadales: proposal to transfer the families Algiphilaceae and Solimonadaceae to the order Nevskiales ord. nov. and to create a new family within the order Xanthomonadales, the family Rhodanobacteraceae fam. nov., containing the genus Rhodanobacter and its closest relatives.</title>
        <authorList>
            <person name="Naushad S."/>
            <person name="Adeolu M."/>
            <person name="Wong S."/>
            <person name="Sohail M."/>
            <person name="Schellhorn H.E."/>
            <person name="Gupta R.S."/>
        </authorList>
    </citation>
    <scope>NUCLEOTIDE SEQUENCE [LARGE SCALE GENOMIC DNA]</scope>
    <source>
        <strain evidence="1 2">DSM 16301</strain>
    </source>
</reference>
<dbReference type="EMBL" id="JPLA01000020">
    <property type="protein sequence ID" value="KLD64289.1"/>
    <property type="molecule type" value="Genomic_DNA"/>
</dbReference>
<evidence type="ECO:0000313" key="2">
    <source>
        <dbReference type="Proteomes" id="UP000035481"/>
    </source>
</evidence>
<name>A0A0G9H4Z7_9GAMM</name>
<comment type="caution">
    <text evidence="1">The sequence shown here is derived from an EMBL/GenBank/DDBJ whole genome shotgun (WGS) entry which is preliminary data.</text>
</comment>
<proteinExistence type="predicted"/>